<name>A0ABT2FIX6_9GAMM</name>
<dbReference type="InterPro" id="IPR037181">
    <property type="entry name" value="SUFU_N"/>
</dbReference>
<dbReference type="InterPro" id="IPR020941">
    <property type="entry name" value="SUFU-like_domain"/>
</dbReference>
<dbReference type="PANTHER" id="PTHR10928">
    <property type="entry name" value="SUPPRESSOR OF FUSED"/>
    <property type="match status" value="1"/>
</dbReference>
<reference evidence="3" key="2">
    <citation type="submission" date="2023-07" db="EMBL/GenBank/DDBJ databases">
        <title>Shewanella mangrovi sp. nov., an acetaldehyde- degrading bacterium isolated from mangrove sediment.</title>
        <authorList>
            <person name="Liu Y."/>
        </authorList>
    </citation>
    <scope>NUCLEOTIDE SEQUENCE [LARGE SCALE GENOMIC DNA]</scope>
    <source>
        <strain evidence="3">C32</strain>
    </source>
</reference>
<comment type="caution">
    <text evidence="2">The sequence shown here is derived from an EMBL/GenBank/DDBJ whole genome shotgun (WGS) entry which is preliminary data.</text>
</comment>
<dbReference type="InterPro" id="IPR007768">
    <property type="entry name" value="Suppressor_of_fused"/>
</dbReference>
<accession>A0ABT2FIX6</accession>
<reference evidence="2 3" key="1">
    <citation type="submission" date="2022-02" db="EMBL/GenBank/DDBJ databases">
        <authorList>
            <person name="Zhuang L."/>
        </authorList>
    </citation>
    <scope>NUCLEOTIDE SEQUENCE [LARGE SCALE GENOMIC DNA]</scope>
    <source>
        <strain evidence="2 3">C32</strain>
    </source>
</reference>
<dbReference type="SUPFAM" id="SSF103359">
    <property type="entry name" value="Suppressor of Fused, N-terminal domain"/>
    <property type="match status" value="1"/>
</dbReference>
<feature type="domain" description="Suppressor of fused-like" evidence="1">
    <location>
        <begin position="47"/>
        <end position="207"/>
    </location>
</feature>
<protein>
    <submittedName>
        <fullName evidence="2">Suppressor of fused domain protein</fullName>
    </submittedName>
</protein>
<evidence type="ECO:0000259" key="1">
    <source>
        <dbReference type="Pfam" id="PF05076"/>
    </source>
</evidence>
<dbReference type="Proteomes" id="UP001201549">
    <property type="component" value="Unassembled WGS sequence"/>
</dbReference>
<keyword evidence="3" id="KW-1185">Reference proteome</keyword>
<proteinExistence type="predicted"/>
<sequence length="207" mass="23692">MNLAQYQQQFSEDDAPGWDAITHALEALYPGQQPQHYGTLIKYQFGGPDPLDGISVYRNEDHLHLVSYGFSNLYYDEEALDKEYSNFGFELTMRLPLSEDEPYWAMNLMQNLARYIFDSGKWFEAGQYISGQGPIKVDSDTALSSLVLIEDPQLDAIDTPHGRVEFLQLYGITATELERVLSDKNARPLLAEQQQHNPLLITQLDRR</sequence>
<dbReference type="RefSeq" id="WP_238894568.1">
    <property type="nucleotide sequence ID" value="NZ_JAKOGG010000001.1"/>
</dbReference>
<organism evidence="2 3">
    <name type="scientific">Shewanella electrica</name>
    <dbReference type="NCBI Taxonomy" id="515560"/>
    <lineage>
        <taxon>Bacteria</taxon>
        <taxon>Pseudomonadati</taxon>
        <taxon>Pseudomonadota</taxon>
        <taxon>Gammaproteobacteria</taxon>
        <taxon>Alteromonadales</taxon>
        <taxon>Shewanellaceae</taxon>
        <taxon>Shewanella</taxon>
    </lineage>
</organism>
<dbReference type="Pfam" id="PF05076">
    <property type="entry name" value="SUFU"/>
    <property type="match status" value="1"/>
</dbReference>
<evidence type="ECO:0000313" key="2">
    <source>
        <dbReference type="EMBL" id="MCS4555166.1"/>
    </source>
</evidence>
<dbReference type="EMBL" id="JAKOGG010000001">
    <property type="protein sequence ID" value="MCS4555166.1"/>
    <property type="molecule type" value="Genomic_DNA"/>
</dbReference>
<evidence type="ECO:0000313" key="3">
    <source>
        <dbReference type="Proteomes" id="UP001201549"/>
    </source>
</evidence>
<gene>
    <name evidence="2" type="ORF">L9G74_01815</name>
</gene>
<dbReference type="PANTHER" id="PTHR10928:SF2">
    <property type="entry name" value="SUPPRESSOR OF FUSED HOMOLOG"/>
    <property type="match status" value="1"/>
</dbReference>